<accession>A0A498QBM8</accession>
<dbReference type="PANTHER" id="PTHR43289">
    <property type="entry name" value="MITOGEN-ACTIVATED PROTEIN KINASE KINASE KINASE 20-RELATED"/>
    <property type="match status" value="1"/>
</dbReference>
<keyword evidence="3 11" id="KW-0808">Transferase</keyword>
<dbReference type="InterPro" id="IPR011009">
    <property type="entry name" value="Kinase-like_dom_sf"/>
</dbReference>
<evidence type="ECO:0000256" key="7">
    <source>
        <dbReference type="ARBA" id="ARBA00047899"/>
    </source>
</evidence>
<dbReference type="PROSITE" id="PS50011">
    <property type="entry name" value="PROTEIN_KINASE_DOM"/>
    <property type="match status" value="1"/>
</dbReference>
<keyword evidence="2" id="KW-0723">Serine/threonine-protein kinase</keyword>
<protein>
    <recommendedName>
        <fullName evidence="1">non-specific serine/threonine protein kinase</fullName>
        <ecNumber evidence="1">2.7.11.1</ecNumber>
    </recommendedName>
</protein>
<evidence type="ECO:0000256" key="4">
    <source>
        <dbReference type="ARBA" id="ARBA00022741"/>
    </source>
</evidence>
<name>A0A498QBM8_9MYCO</name>
<dbReference type="Pfam" id="PF05305">
    <property type="entry name" value="DUF732"/>
    <property type="match status" value="1"/>
</dbReference>
<dbReference type="PANTHER" id="PTHR43289:SF6">
    <property type="entry name" value="SERINE_THREONINE-PROTEIN KINASE NEKL-3"/>
    <property type="match status" value="1"/>
</dbReference>
<feature type="domain" description="Protein kinase" evidence="10">
    <location>
        <begin position="42"/>
        <end position="317"/>
    </location>
</feature>
<comment type="catalytic activity">
    <reaction evidence="7">
        <text>L-threonyl-[protein] + ATP = O-phospho-L-threonyl-[protein] + ADP + H(+)</text>
        <dbReference type="Rhea" id="RHEA:46608"/>
        <dbReference type="Rhea" id="RHEA-COMP:11060"/>
        <dbReference type="Rhea" id="RHEA-COMP:11605"/>
        <dbReference type="ChEBI" id="CHEBI:15378"/>
        <dbReference type="ChEBI" id="CHEBI:30013"/>
        <dbReference type="ChEBI" id="CHEBI:30616"/>
        <dbReference type="ChEBI" id="CHEBI:61977"/>
        <dbReference type="ChEBI" id="CHEBI:456216"/>
        <dbReference type="EC" id="2.7.11.1"/>
    </reaction>
</comment>
<dbReference type="Pfam" id="PF00069">
    <property type="entry name" value="Pkinase"/>
    <property type="match status" value="1"/>
</dbReference>
<dbReference type="InterPro" id="IPR007969">
    <property type="entry name" value="DUF732"/>
</dbReference>
<evidence type="ECO:0000256" key="5">
    <source>
        <dbReference type="ARBA" id="ARBA00022777"/>
    </source>
</evidence>
<keyword evidence="12" id="KW-1185">Reference proteome</keyword>
<evidence type="ECO:0000259" key="10">
    <source>
        <dbReference type="PROSITE" id="PS50011"/>
    </source>
</evidence>
<keyword evidence="4" id="KW-0547">Nucleotide-binding</keyword>
<evidence type="ECO:0000256" key="1">
    <source>
        <dbReference type="ARBA" id="ARBA00012513"/>
    </source>
</evidence>
<sequence length="535" mass="55678">MQIIANCAGNVLGIPVMDGAMIGLDRHGPGIGLKAGEMFAGYTILRLLGCGGMGDVYLAQHPRLPRREALKILDNEVSADEDYRRRFIREADVASALWHPNIVRVNDRGEFDGKLWISMDFVDGTDAASLLRNRFPAGMPGEQVAAIIGAIASALDYAHQHHQVMHRDVSPANILIAQPETDVWRILLADFGIARNIGETSGLTVTNMAIGTFPYAAPEQLAGEPIDGRADQYALAATAYHLLTGSTLFPHTNPAVVISRHLTATPPALAQTRPMLAAFDPVFAVALAKDPTDRFARCADFADALARAAHSLEHPIASASTMPQPLANRPLRNTAVPPADTGKQQRRSRWRVFAAASTVIVLAGVGASGYPFDTVSTPGPPAPSPTLAVPREPAAGPPTVAAASPRDTAEYPPAPATAPPPAAPAGKVTPPTAFIAPGSVQAPPSPRQPAPAPQRPTPGPDQTFLGLVSQIPGVIVTDPATAAATGRAVCTDLQNGASPDDAVAATVNNNSGLTPAQAAAGVNAAITAYCPQHLG</sequence>
<evidence type="ECO:0000313" key="11">
    <source>
        <dbReference type="EMBL" id="VBA42946.1"/>
    </source>
</evidence>
<dbReference type="AlphaFoldDB" id="A0A498QBM8"/>
<keyword evidence="5 11" id="KW-0418">Kinase</keyword>
<evidence type="ECO:0000256" key="2">
    <source>
        <dbReference type="ARBA" id="ARBA00022527"/>
    </source>
</evidence>
<keyword evidence="6" id="KW-0067">ATP-binding</keyword>
<dbReference type="EMBL" id="UPHP01000127">
    <property type="protein sequence ID" value="VBA42946.1"/>
    <property type="molecule type" value="Genomic_DNA"/>
</dbReference>
<dbReference type="Gene3D" id="1.10.510.10">
    <property type="entry name" value="Transferase(Phosphotransferase) domain 1"/>
    <property type="match status" value="1"/>
</dbReference>
<dbReference type="SUPFAM" id="SSF56112">
    <property type="entry name" value="Protein kinase-like (PK-like)"/>
    <property type="match status" value="1"/>
</dbReference>
<evidence type="ECO:0000256" key="6">
    <source>
        <dbReference type="ARBA" id="ARBA00022840"/>
    </source>
</evidence>
<comment type="catalytic activity">
    <reaction evidence="8">
        <text>L-seryl-[protein] + ATP = O-phospho-L-seryl-[protein] + ADP + H(+)</text>
        <dbReference type="Rhea" id="RHEA:17989"/>
        <dbReference type="Rhea" id="RHEA-COMP:9863"/>
        <dbReference type="Rhea" id="RHEA-COMP:11604"/>
        <dbReference type="ChEBI" id="CHEBI:15378"/>
        <dbReference type="ChEBI" id="CHEBI:29999"/>
        <dbReference type="ChEBI" id="CHEBI:30616"/>
        <dbReference type="ChEBI" id="CHEBI:83421"/>
        <dbReference type="ChEBI" id="CHEBI:456216"/>
        <dbReference type="EC" id="2.7.11.1"/>
    </reaction>
</comment>
<organism evidence="11 12">
    <name type="scientific">Mycobacterium attenuatum</name>
    <dbReference type="NCBI Taxonomy" id="2341086"/>
    <lineage>
        <taxon>Bacteria</taxon>
        <taxon>Bacillati</taxon>
        <taxon>Actinomycetota</taxon>
        <taxon>Actinomycetes</taxon>
        <taxon>Mycobacteriales</taxon>
        <taxon>Mycobacteriaceae</taxon>
        <taxon>Mycobacterium</taxon>
    </lineage>
</organism>
<evidence type="ECO:0000313" key="12">
    <source>
        <dbReference type="Proteomes" id="UP000273307"/>
    </source>
</evidence>
<gene>
    <name evidence="11" type="primary">pknF_5</name>
    <name evidence="11" type="ORF">LAUMK136_04825</name>
</gene>
<dbReference type="InterPro" id="IPR000719">
    <property type="entry name" value="Prot_kinase_dom"/>
</dbReference>
<dbReference type="GO" id="GO:0004674">
    <property type="term" value="F:protein serine/threonine kinase activity"/>
    <property type="evidence" value="ECO:0007669"/>
    <property type="project" value="UniProtKB-KW"/>
</dbReference>
<dbReference type="EC" id="2.7.11.1" evidence="1"/>
<reference evidence="11 12" key="1">
    <citation type="submission" date="2018-09" db="EMBL/GenBank/DDBJ databases">
        <authorList>
            <person name="Tagini F."/>
        </authorList>
    </citation>
    <scope>NUCLEOTIDE SEQUENCE [LARGE SCALE GENOMIC DNA]</scope>
    <source>
        <strain evidence="11 12">MK136</strain>
    </source>
</reference>
<dbReference type="GO" id="GO:0005524">
    <property type="term" value="F:ATP binding"/>
    <property type="evidence" value="ECO:0007669"/>
    <property type="project" value="UniProtKB-KW"/>
</dbReference>
<evidence type="ECO:0000256" key="9">
    <source>
        <dbReference type="SAM" id="MobiDB-lite"/>
    </source>
</evidence>
<evidence type="ECO:0000256" key="3">
    <source>
        <dbReference type="ARBA" id="ARBA00022679"/>
    </source>
</evidence>
<dbReference type="Proteomes" id="UP000273307">
    <property type="component" value="Unassembled WGS sequence"/>
</dbReference>
<evidence type="ECO:0000256" key="8">
    <source>
        <dbReference type="ARBA" id="ARBA00048679"/>
    </source>
</evidence>
<dbReference type="GO" id="GO:0106310">
    <property type="term" value="F:protein serine kinase activity"/>
    <property type="evidence" value="ECO:0007669"/>
    <property type="project" value="RHEA"/>
</dbReference>
<feature type="region of interest" description="Disordered" evidence="9">
    <location>
        <begin position="376"/>
        <end position="461"/>
    </location>
</feature>
<dbReference type="InterPro" id="IPR008266">
    <property type="entry name" value="Tyr_kinase_AS"/>
</dbReference>
<dbReference type="CDD" id="cd14014">
    <property type="entry name" value="STKc_PknB_like"/>
    <property type="match status" value="1"/>
</dbReference>
<feature type="compositionally biased region" description="Pro residues" evidence="9">
    <location>
        <begin position="443"/>
        <end position="459"/>
    </location>
</feature>
<feature type="compositionally biased region" description="Pro residues" evidence="9">
    <location>
        <begin position="412"/>
        <end position="423"/>
    </location>
</feature>
<feature type="region of interest" description="Disordered" evidence="9">
    <location>
        <begin position="316"/>
        <end position="348"/>
    </location>
</feature>
<proteinExistence type="predicted"/>
<feature type="compositionally biased region" description="Low complexity" evidence="9">
    <location>
        <begin position="424"/>
        <end position="433"/>
    </location>
</feature>
<dbReference type="FunFam" id="3.30.200.20:FF:000035">
    <property type="entry name" value="Serine/threonine protein kinase Stk1"/>
    <property type="match status" value="1"/>
</dbReference>
<dbReference type="Gene3D" id="3.30.200.20">
    <property type="entry name" value="Phosphorylase Kinase, domain 1"/>
    <property type="match status" value="1"/>
</dbReference>
<dbReference type="PROSITE" id="PS00109">
    <property type="entry name" value="PROTEIN_KINASE_TYR"/>
    <property type="match status" value="1"/>
</dbReference>